<dbReference type="AlphaFoldDB" id="A0A7D8AKU3"/>
<dbReference type="EMBL" id="CP043732">
    <property type="protein sequence ID" value="QMU98006.1"/>
    <property type="molecule type" value="Genomic_DNA"/>
</dbReference>
<proteinExistence type="predicted"/>
<organism evidence="2 3">
    <name type="scientific">Microbacterium esteraromaticum</name>
    <dbReference type="NCBI Taxonomy" id="57043"/>
    <lineage>
        <taxon>Bacteria</taxon>
        <taxon>Bacillati</taxon>
        <taxon>Actinomycetota</taxon>
        <taxon>Actinomycetes</taxon>
        <taxon>Micrococcales</taxon>
        <taxon>Microbacteriaceae</taxon>
        <taxon>Microbacterium</taxon>
    </lineage>
</organism>
<gene>
    <name evidence="2" type="ORF">FVO59_12955</name>
</gene>
<keyword evidence="1" id="KW-1133">Transmembrane helix</keyword>
<feature type="transmembrane region" description="Helical" evidence="1">
    <location>
        <begin position="83"/>
        <end position="102"/>
    </location>
</feature>
<reference evidence="2 3" key="1">
    <citation type="journal article" date="2020" name="Front. Microbiol.">
        <title>Design of Bacterial Strain-Specific qPCR Assays Using NGS Data and Publicly Available Resources and Its Application to Track Biocontrol Strains.</title>
        <authorList>
            <person name="Hernandez I."/>
            <person name="Sant C."/>
            <person name="Martinez R."/>
            <person name="Fernandez C."/>
        </authorList>
    </citation>
    <scope>NUCLEOTIDE SEQUENCE [LARGE SCALE GENOMIC DNA]</scope>
    <source>
        <strain evidence="2 3">B24</strain>
    </source>
</reference>
<feature type="transmembrane region" description="Helical" evidence="1">
    <location>
        <begin position="57"/>
        <end position="76"/>
    </location>
</feature>
<keyword evidence="1" id="KW-0472">Membrane</keyword>
<evidence type="ECO:0000313" key="3">
    <source>
        <dbReference type="Proteomes" id="UP000515708"/>
    </source>
</evidence>
<keyword evidence="1" id="KW-0812">Transmembrane</keyword>
<accession>A0A7D8AKU3</accession>
<sequence length="117" mass="12443">MNDSAHSAAAAPTASRLASMMRGFVTGLVGLAYAFLVWNATFYLIEMAQAGISGYGWTVLLMPVIVPMIVFVVALLLTRRRTLGVFIVTMLAGLGVSAVFWLDTLSFALRNGASLLG</sequence>
<name>A0A7D8AKU3_9MICO</name>
<evidence type="ECO:0000256" key="1">
    <source>
        <dbReference type="SAM" id="Phobius"/>
    </source>
</evidence>
<evidence type="ECO:0000313" key="2">
    <source>
        <dbReference type="EMBL" id="QMU98006.1"/>
    </source>
</evidence>
<dbReference type="Proteomes" id="UP000515708">
    <property type="component" value="Chromosome"/>
</dbReference>
<feature type="transmembrane region" description="Helical" evidence="1">
    <location>
        <begin position="24"/>
        <end position="45"/>
    </location>
</feature>
<protein>
    <submittedName>
        <fullName evidence="2">Uncharacterized protein</fullName>
    </submittedName>
</protein>
<dbReference type="RefSeq" id="WP_182253018.1">
    <property type="nucleotide sequence ID" value="NZ_CP043732.1"/>
</dbReference>